<dbReference type="InterPro" id="IPR036388">
    <property type="entry name" value="WH-like_DNA-bd_sf"/>
</dbReference>
<dbReference type="EMBL" id="FXAK01000002">
    <property type="protein sequence ID" value="SMF35734.1"/>
    <property type="molecule type" value="Genomic_DNA"/>
</dbReference>
<dbReference type="PROSITE" id="PS51077">
    <property type="entry name" value="HTH_ICLR"/>
    <property type="match status" value="1"/>
</dbReference>
<dbReference type="Pfam" id="PF01614">
    <property type="entry name" value="IclR_C"/>
    <property type="match status" value="1"/>
</dbReference>
<evidence type="ECO:0000313" key="8">
    <source>
        <dbReference type="Proteomes" id="UP000192936"/>
    </source>
</evidence>
<dbReference type="SUPFAM" id="SSF55781">
    <property type="entry name" value="GAF domain-like"/>
    <property type="match status" value="1"/>
</dbReference>
<dbReference type="PROSITE" id="PS51078">
    <property type="entry name" value="ICLR_ED"/>
    <property type="match status" value="1"/>
</dbReference>
<evidence type="ECO:0000259" key="5">
    <source>
        <dbReference type="PROSITE" id="PS51077"/>
    </source>
</evidence>
<evidence type="ECO:0000313" key="7">
    <source>
        <dbReference type="EMBL" id="SMF35734.1"/>
    </source>
</evidence>
<evidence type="ECO:0000259" key="6">
    <source>
        <dbReference type="PROSITE" id="PS51078"/>
    </source>
</evidence>
<dbReference type="InterPro" id="IPR036390">
    <property type="entry name" value="WH_DNA-bd_sf"/>
</dbReference>
<feature type="domain" description="HTH iclR-type" evidence="5">
    <location>
        <begin position="37"/>
        <end position="99"/>
    </location>
</feature>
<dbReference type="GO" id="GO:0003700">
    <property type="term" value="F:DNA-binding transcription factor activity"/>
    <property type="evidence" value="ECO:0007669"/>
    <property type="project" value="TreeGrafter"/>
</dbReference>
<dbReference type="PANTHER" id="PTHR30136:SF24">
    <property type="entry name" value="HTH-TYPE TRANSCRIPTIONAL REPRESSOR ALLR"/>
    <property type="match status" value="1"/>
</dbReference>
<dbReference type="InterPro" id="IPR029016">
    <property type="entry name" value="GAF-like_dom_sf"/>
</dbReference>
<dbReference type="InterPro" id="IPR005471">
    <property type="entry name" value="Tscrpt_reg_IclR_N"/>
</dbReference>
<dbReference type="GO" id="GO:0045892">
    <property type="term" value="P:negative regulation of DNA-templated transcription"/>
    <property type="evidence" value="ECO:0007669"/>
    <property type="project" value="TreeGrafter"/>
</dbReference>
<accession>A0A1X7EKZ7</accession>
<dbReference type="GO" id="GO:0003677">
    <property type="term" value="F:DNA binding"/>
    <property type="evidence" value="ECO:0007669"/>
    <property type="project" value="UniProtKB-KW"/>
</dbReference>
<dbReference type="InterPro" id="IPR050707">
    <property type="entry name" value="HTH_MetabolicPath_Reg"/>
</dbReference>
<dbReference type="OrthoDB" id="6057486at2"/>
<dbReference type="PANTHER" id="PTHR30136">
    <property type="entry name" value="HELIX-TURN-HELIX TRANSCRIPTIONAL REGULATOR, ICLR FAMILY"/>
    <property type="match status" value="1"/>
</dbReference>
<evidence type="ECO:0000256" key="4">
    <source>
        <dbReference type="SAM" id="MobiDB-lite"/>
    </source>
</evidence>
<evidence type="ECO:0000256" key="3">
    <source>
        <dbReference type="ARBA" id="ARBA00023163"/>
    </source>
</evidence>
<dbReference type="RefSeq" id="WP_085084388.1">
    <property type="nucleotide sequence ID" value="NZ_FXAK01000002.1"/>
</dbReference>
<reference evidence="7 8" key="1">
    <citation type="submission" date="2017-04" db="EMBL/GenBank/DDBJ databases">
        <authorList>
            <person name="Afonso C.L."/>
            <person name="Miller P.J."/>
            <person name="Scott M.A."/>
            <person name="Spackman E."/>
            <person name="Goraichik I."/>
            <person name="Dimitrov K.M."/>
            <person name="Suarez D.L."/>
            <person name="Swayne D.E."/>
        </authorList>
    </citation>
    <scope>NUCLEOTIDE SEQUENCE [LARGE SCALE GENOMIC DNA]</scope>
    <source>
        <strain evidence="7 8">A2P</strain>
    </source>
</reference>
<protein>
    <submittedName>
        <fullName evidence="7">Transcriptional regulator, IclR family</fullName>
    </submittedName>
</protein>
<dbReference type="Pfam" id="PF09339">
    <property type="entry name" value="HTH_IclR"/>
    <property type="match status" value="1"/>
</dbReference>
<name>A0A1X7EKZ7_9PROT</name>
<dbReference type="SUPFAM" id="SSF46785">
    <property type="entry name" value="Winged helix' DNA-binding domain"/>
    <property type="match status" value="1"/>
</dbReference>
<dbReference type="SMART" id="SM00346">
    <property type="entry name" value="HTH_ICLR"/>
    <property type="match status" value="1"/>
</dbReference>
<dbReference type="STRING" id="286727.SAMN02982917_1831"/>
<proteinExistence type="predicted"/>
<sequence>MADKKNKTINDRDEDRQGTKSGTEDADSSSRSKQVIVRPVVNAIRILKYLSDSGQPRRAAQVAKDLSINTSTCFNILRTLVAEDVLEFDPLSKSYTVGFGIVKIAERVMSEGERVSAARPHLKELAERFGVTVTLWRRIGGDRIAQVAVEYCTRDTRIQVSPGRRGPMLMGATGRLLATQIGKSKAEVESAFASIRWARPLDFDRYWDEAETAAKRGWALDDGFFYGGTTNIAAAVLDPSGAFAFSIVATMFRGQYDDPTIARMGDELKALGQRLTSVLY</sequence>
<feature type="region of interest" description="Disordered" evidence="4">
    <location>
        <begin position="1"/>
        <end position="33"/>
    </location>
</feature>
<gene>
    <name evidence="7" type="ORF">SAMN02982917_1831</name>
</gene>
<feature type="domain" description="IclR-ED" evidence="6">
    <location>
        <begin position="100"/>
        <end position="280"/>
    </location>
</feature>
<evidence type="ECO:0000256" key="1">
    <source>
        <dbReference type="ARBA" id="ARBA00023015"/>
    </source>
</evidence>
<dbReference type="Proteomes" id="UP000192936">
    <property type="component" value="Unassembled WGS sequence"/>
</dbReference>
<dbReference type="AlphaFoldDB" id="A0A1X7EKZ7"/>
<dbReference type="InterPro" id="IPR014757">
    <property type="entry name" value="Tscrpt_reg_IclR_C"/>
</dbReference>
<feature type="compositionally biased region" description="Basic and acidic residues" evidence="4">
    <location>
        <begin position="1"/>
        <end position="18"/>
    </location>
</feature>
<evidence type="ECO:0000256" key="2">
    <source>
        <dbReference type="ARBA" id="ARBA00023125"/>
    </source>
</evidence>
<keyword evidence="2" id="KW-0238">DNA-binding</keyword>
<dbReference type="Gene3D" id="1.10.10.10">
    <property type="entry name" value="Winged helix-like DNA-binding domain superfamily/Winged helix DNA-binding domain"/>
    <property type="match status" value="1"/>
</dbReference>
<dbReference type="Gene3D" id="3.30.450.40">
    <property type="match status" value="1"/>
</dbReference>
<keyword evidence="1" id="KW-0805">Transcription regulation</keyword>
<keyword evidence="3" id="KW-0804">Transcription</keyword>
<organism evidence="7 8">
    <name type="scientific">Azospirillum oryzae</name>
    <dbReference type="NCBI Taxonomy" id="286727"/>
    <lineage>
        <taxon>Bacteria</taxon>
        <taxon>Pseudomonadati</taxon>
        <taxon>Pseudomonadota</taxon>
        <taxon>Alphaproteobacteria</taxon>
        <taxon>Rhodospirillales</taxon>
        <taxon>Azospirillaceae</taxon>
        <taxon>Azospirillum</taxon>
    </lineage>
</organism>